<dbReference type="AlphaFoldDB" id="A0A2K5DW39"/>
<dbReference type="GO" id="GO:0005654">
    <property type="term" value="C:nucleoplasm"/>
    <property type="evidence" value="ECO:0007669"/>
    <property type="project" value="TreeGrafter"/>
</dbReference>
<dbReference type="Gene3D" id="3.30.70.330">
    <property type="match status" value="2"/>
</dbReference>
<keyword evidence="4" id="KW-0963">Cytoplasm</keyword>
<feature type="domain" description="RRM" evidence="15">
    <location>
        <begin position="174"/>
        <end position="250"/>
    </location>
</feature>
<dbReference type="STRING" id="37293.ENSANAP00000025204"/>
<evidence type="ECO:0000256" key="9">
    <source>
        <dbReference type="ARBA" id="ARBA00023163"/>
    </source>
</evidence>
<evidence type="ECO:0000313" key="16">
    <source>
        <dbReference type="Ensembl" id="ENSANAP00000025204.1"/>
    </source>
</evidence>
<dbReference type="GO" id="GO:0034046">
    <property type="term" value="F:poly(G) binding"/>
    <property type="evidence" value="ECO:0007669"/>
    <property type="project" value="TreeGrafter"/>
</dbReference>
<evidence type="ECO:0000256" key="2">
    <source>
        <dbReference type="ARBA" id="ARBA00004496"/>
    </source>
</evidence>
<dbReference type="Pfam" id="PF00076">
    <property type="entry name" value="RRM_1"/>
    <property type="match status" value="2"/>
</dbReference>
<evidence type="ECO:0000256" key="5">
    <source>
        <dbReference type="ARBA" id="ARBA00022737"/>
    </source>
</evidence>
<evidence type="ECO:0000256" key="11">
    <source>
        <dbReference type="ARBA" id="ARBA00056332"/>
    </source>
</evidence>
<sequence length="428" mass="47186">MSFSKHLWEKKFISFFFSSLSYRKSNSGQSGADNGVGVGVVTGGWGGGRASVRAEKQGHPAPLFLDPSSSLSLLSPPGLSKHKLKRLPQGSHSIRLSSSHTHQNPEKLLLLFRRHFKSSSIQRSAAAAAATRTSRQHPTAHSSATMEDMNEYSNIEEFAEGSKINESKNQQDDGKMFIGGLSWDTSKKDLTEYLSRFGEVVDCTIKTDPVTGRSRGFGFVLFKDAANPKRAKALKGKEPPKKVFVGGLSPDTSEEQIKEYFGAFGETENIELPMDTKTNERRGFCFITYTDEKPVKKLLESRYHQIGSGKCEIKVAQPKEVYRQQQQQQKGGRGAAAGGRGGTRGRGRGQGQNWNQGFNNYYDQGYGNYNSAYGGDQNYSGYGGYDYTGYNYGNYGYGQGYADYSGQQSTYGKASRGGGNHQNNYQPY</sequence>
<accession>A0A2K5DW39</accession>
<feature type="region of interest" description="Disordered" evidence="14">
    <location>
        <begin position="123"/>
        <end position="146"/>
    </location>
</feature>
<keyword evidence="9" id="KW-0804">Transcription</keyword>
<dbReference type="SUPFAM" id="SSF54928">
    <property type="entry name" value="RNA-binding domain, RBD"/>
    <property type="match status" value="2"/>
</dbReference>
<comment type="function">
    <text evidence="11">Acts as a transcriptional regulator. Promotes transcription repression. Promotes transcription activation in differentiated myotubes. Binds to double- and single-stranded DNA sequences. Binds to the transcription suppressor CATR sequence of the COX5B promoter. Binds with high affinity to RNA molecules that contain AU-rich elements (AREs) found within the 3'-UTR of many proto-oncogenes and cytokine mRNAs. Binds both to nuclear and cytoplasmic poly(A) mRNAs. Binds to poly(G) and poly(A), but not to poly(U) or poly(C) RNA homopolymers. Binds to the 5'-ACUAGC-3' RNA consensus sequence.</text>
</comment>
<keyword evidence="5" id="KW-0677">Repeat</keyword>
<keyword evidence="6 13" id="KW-0694">RNA-binding</keyword>
<feature type="region of interest" description="Disordered" evidence="14">
    <location>
        <begin position="407"/>
        <end position="428"/>
    </location>
</feature>
<dbReference type="GO" id="GO:0008143">
    <property type="term" value="F:poly(A) binding"/>
    <property type="evidence" value="ECO:0007669"/>
    <property type="project" value="TreeGrafter"/>
</dbReference>
<reference evidence="16" key="1">
    <citation type="submission" date="2025-08" db="UniProtKB">
        <authorList>
            <consortium name="Ensembl"/>
        </authorList>
    </citation>
    <scope>IDENTIFICATION</scope>
</reference>
<keyword evidence="17" id="KW-1185">Reference proteome</keyword>
<dbReference type="InterPro" id="IPR035979">
    <property type="entry name" value="RBD_domain_sf"/>
</dbReference>
<dbReference type="InterPro" id="IPR012677">
    <property type="entry name" value="Nucleotide-bd_a/b_plait_sf"/>
</dbReference>
<keyword evidence="7" id="KW-0805">Transcription regulation</keyword>
<dbReference type="InterPro" id="IPR000504">
    <property type="entry name" value="RRM_dom"/>
</dbReference>
<feature type="domain" description="RRM" evidence="15">
    <location>
        <begin position="241"/>
        <end position="320"/>
    </location>
</feature>
<feature type="region of interest" description="Disordered" evidence="14">
    <location>
        <begin position="321"/>
        <end position="356"/>
    </location>
</feature>
<organism evidence="16 17">
    <name type="scientific">Aotus nancymaae</name>
    <name type="common">Ma's night monkey</name>
    <dbReference type="NCBI Taxonomy" id="37293"/>
    <lineage>
        <taxon>Eukaryota</taxon>
        <taxon>Metazoa</taxon>
        <taxon>Chordata</taxon>
        <taxon>Craniata</taxon>
        <taxon>Vertebrata</taxon>
        <taxon>Euteleostomi</taxon>
        <taxon>Mammalia</taxon>
        <taxon>Eutheria</taxon>
        <taxon>Euarchontoglires</taxon>
        <taxon>Primates</taxon>
        <taxon>Haplorrhini</taxon>
        <taxon>Platyrrhini</taxon>
        <taxon>Aotidae</taxon>
        <taxon>Aotus</taxon>
    </lineage>
</organism>
<dbReference type="SMART" id="SM00360">
    <property type="entry name" value="RRM"/>
    <property type="match status" value="2"/>
</dbReference>
<evidence type="ECO:0000256" key="1">
    <source>
        <dbReference type="ARBA" id="ARBA00004123"/>
    </source>
</evidence>
<dbReference type="GO" id="GO:0000785">
    <property type="term" value="C:chromatin"/>
    <property type="evidence" value="ECO:0007669"/>
    <property type="project" value="TreeGrafter"/>
</dbReference>
<dbReference type="FunFam" id="3.30.70.330:FF:000220">
    <property type="entry name" value="Heterogeneous nuclear ribonucleoprotein D-like protein"/>
    <property type="match status" value="1"/>
</dbReference>
<evidence type="ECO:0000256" key="13">
    <source>
        <dbReference type="PROSITE-ProRule" id="PRU00176"/>
    </source>
</evidence>
<dbReference type="PANTHER" id="PTHR48033">
    <property type="entry name" value="RNA-BINDING (RRM/RBD/RNP MOTIFS) FAMILY PROTEIN"/>
    <property type="match status" value="1"/>
</dbReference>
<dbReference type="GeneTree" id="ENSGT00940000154426"/>
<name>A0A2K5DW39_AOTNA</name>
<dbReference type="PANTHER" id="PTHR48033:SF2">
    <property type="entry name" value="HETEROGENEOUS NUCLEAR RIBONUCLEOPROTEIN D-LIKE"/>
    <property type="match status" value="1"/>
</dbReference>
<evidence type="ECO:0000256" key="14">
    <source>
        <dbReference type="SAM" id="MobiDB-lite"/>
    </source>
</evidence>
<keyword evidence="3" id="KW-0488">Methylation</keyword>
<evidence type="ECO:0000256" key="3">
    <source>
        <dbReference type="ARBA" id="ARBA00022481"/>
    </source>
</evidence>
<dbReference type="CDD" id="cd12585">
    <property type="entry name" value="RRM2_hnRPDL"/>
    <property type="match status" value="1"/>
</dbReference>
<protein>
    <recommendedName>
        <fullName evidence="12">Heterogeneous nuclear ribonucleoprotein D-like</fullName>
    </recommendedName>
</protein>
<reference evidence="16" key="2">
    <citation type="submission" date="2025-09" db="UniProtKB">
        <authorList>
            <consortium name="Ensembl"/>
        </authorList>
    </citation>
    <scope>IDENTIFICATION</scope>
</reference>
<evidence type="ECO:0000256" key="4">
    <source>
        <dbReference type="ARBA" id="ARBA00022490"/>
    </source>
</evidence>
<evidence type="ECO:0000256" key="12">
    <source>
        <dbReference type="ARBA" id="ARBA00069565"/>
    </source>
</evidence>
<dbReference type="PROSITE" id="PS50102">
    <property type="entry name" value="RRM"/>
    <property type="match status" value="2"/>
</dbReference>
<evidence type="ECO:0000256" key="7">
    <source>
        <dbReference type="ARBA" id="ARBA00023015"/>
    </source>
</evidence>
<dbReference type="Proteomes" id="UP000233020">
    <property type="component" value="Unplaced"/>
</dbReference>
<dbReference type="GO" id="GO:0003677">
    <property type="term" value="F:DNA binding"/>
    <property type="evidence" value="ECO:0007669"/>
    <property type="project" value="UniProtKB-KW"/>
</dbReference>
<dbReference type="GO" id="GO:0010468">
    <property type="term" value="P:regulation of gene expression"/>
    <property type="evidence" value="ECO:0007669"/>
    <property type="project" value="TreeGrafter"/>
</dbReference>
<feature type="compositionally biased region" description="Low complexity" evidence="14">
    <location>
        <begin position="123"/>
        <end position="133"/>
    </location>
</feature>
<evidence type="ECO:0000256" key="10">
    <source>
        <dbReference type="ARBA" id="ARBA00023242"/>
    </source>
</evidence>
<evidence type="ECO:0000259" key="15">
    <source>
        <dbReference type="PROSITE" id="PS50102"/>
    </source>
</evidence>
<dbReference type="GO" id="GO:0005737">
    <property type="term" value="C:cytoplasm"/>
    <property type="evidence" value="ECO:0007669"/>
    <property type="project" value="UniProtKB-SubCell"/>
</dbReference>
<evidence type="ECO:0000256" key="6">
    <source>
        <dbReference type="ARBA" id="ARBA00022884"/>
    </source>
</evidence>
<keyword evidence="8" id="KW-0238">DNA-binding</keyword>
<comment type="subcellular location">
    <subcellularLocation>
        <location evidence="2">Cytoplasm</location>
    </subcellularLocation>
    <subcellularLocation>
        <location evidence="1">Nucleus</location>
    </subcellularLocation>
</comment>
<proteinExistence type="predicted"/>
<dbReference type="FunFam" id="3.30.70.330:FF:000030">
    <property type="entry name" value="Heterogeneous nuclear ribonucleoprotein d0 isoform"/>
    <property type="match status" value="1"/>
</dbReference>
<evidence type="ECO:0000313" key="17">
    <source>
        <dbReference type="Proteomes" id="UP000233020"/>
    </source>
</evidence>
<evidence type="ECO:0000256" key="8">
    <source>
        <dbReference type="ARBA" id="ARBA00023125"/>
    </source>
</evidence>
<keyword evidence="10" id="KW-0539">Nucleus</keyword>
<dbReference type="Ensembl" id="ENSANAT00000043125.1">
    <property type="protein sequence ID" value="ENSANAP00000025204.1"/>
    <property type="gene ID" value="ENSANAG00000030316.1"/>
</dbReference>
<feature type="compositionally biased region" description="Gly residues" evidence="14">
    <location>
        <begin position="331"/>
        <end position="350"/>
    </location>
</feature>